<dbReference type="EMBL" id="MCFL01000009">
    <property type="protein sequence ID" value="ORZ38266.1"/>
    <property type="molecule type" value="Genomic_DNA"/>
</dbReference>
<comment type="caution">
    <text evidence="1">The sequence shown here is derived from an EMBL/GenBank/DDBJ whole genome shotgun (WGS) entry which is preliminary data.</text>
</comment>
<organism evidence="1 2">
    <name type="scientific">Catenaria anguillulae PL171</name>
    <dbReference type="NCBI Taxonomy" id="765915"/>
    <lineage>
        <taxon>Eukaryota</taxon>
        <taxon>Fungi</taxon>
        <taxon>Fungi incertae sedis</taxon>
        <taxon>Blastocladiomycota</taxon>
        <taxon>Blastocladiomycetes</taxon>
        <taxon>Blastocladiales</taxon>
        <taxon>Catenariaceae</taxon>
        <taxon>Catenaria</taxon>
    </lineage>
</organism>
<sequence length="105" mass="11413">MSSIVPKVADFVQKATIVGLVSITALGLHGAYQASSARIDLAKRVKEQIQAREKELVSPSDSSQYLLQNQMDSTHHSFMIDYQQIAERIAREQAEAAVAGPTPSS</sequence>
<gene>
    <name evidence="1" type="ORF">BCR44DRAFT_309368</name>
</gene>
<name>A0A1Y2HUI3_9FUNG</name>
<dbReference type="AlphaFoldDB" id="A0A1Y2HUI3"/>
<keyword evidence="2" id="KW-1185">Reference proteome</keyword>
<protein>
    <submittedName>
        <fullName evidence="1">Uncharacterized protein</fullName>
    </submittedName>
</protein>
<evidence type="ECO:0000313" key="1">
    <source>
        <dbReference type="EMBL" id="ORZ38266.1"/>
    </source>
</evidence>
<dbReference type="OrthoDB" id="5593918at2759"/>
<reference evidence="1 2" key="1">
    <citation type="submission" date="2016-07" db="EMBL/GenBank/DDBJ databases">
        <title>Pervasive Adenine N6-methylation of Active Genes in Fungi.</title>
        <authorList>
            <consortium name="DOE Joint Genome Institute"/>
            <person name="Mondo S.J."/>
            <person name="Dannebaum R.O."/>
            <person name="Kuo R.C."/>
            <person name="Labutti K."/>
            <person name="Haridas S."/>
            <person name="Kuo A."/>
            <person name="Salamov A."/>
            <person name="Ahrendt S.R."/>
            <person name="Lipzen A."/>
            <person name="Sullivan W."/>
            <person name="Andreopoulos W.B."/>
            <person name="Clum A."/>
            <person name="Lindquist E."/>
            <person name="Daum C."/>
            <person name="Ramamoorthy G.K."/>
            <person name="Gryganskyi A."/>
            <person name="Culley D."/>
            <person name="Magnuson J.K."/>
            <person name="James T.Y."/>
            <person name="O'Malley M.A."/>
            <person name="Stajich J.E."/>
            <person name="Spatafora J.W."/>
            <person name="Visel A."/>
            <person name="Grigoriev I.V."/>
        </authorList>
    </citation>
    <scope>NUCLEOTIDE SEQUENCE [LARGE SCALE GENOMIC DNA]</scope>
    <source>
        <strain evidence="1 2">PL171</strain>
    </source>
</reference>
<evidence type="ECO:0000313" key="2">
    <source>
        <dbReference type="Proteomes" id="UP000193411"/>
    </source>
</evidence>
<accession>A0A1Y2HUI3</accession>
<proteinExistence type="predicted"/>
<dbReference type="Proteomes" id="UP000193411">
    <property type="component" value="Unassembled WGS sequence"/>
</dbReference>